<dbReference type="PANTHER" id="PTHR11097">
    <property type="entry name" value="EXOSOME COMPLEX EXONUCLEASE RIBOSOMAL RNA PROCESSING PROTEIN"/>
    <property type="match status" value="1"/>
</dbReference>
<feature type="domain" description="Exoribonuclease phosphorolytic" evidence="8">
    <location>
        <begin position="197"/>
        <end position="260"/>
    </location>
</feature>
<dbReference type="InterPro" id="IPR020568">
    <property type="entry name" value="Ribosomal_Su5_D2-typ_SF"/>
</dbReference>
<dbReference type="OrthoDB" id="272245at2759"/>
<evidence type="ECO:0000256" key="5">
    <source>
        <dbReference type="ARBA" id="ARBA00022835"/>
    </source>
</evidence>
<reference evidence="9" key="1">
    <citation type="submission" date="2021-02" db="EMBL/GenBank/DDBJ databases">
        <authorList>
            <person name="Nowell W R."/>
        </authorList>
    </citation>
    <scope>NUCLEOTIDE SEQUENCE</scope>
    <source>
        <strain evidence="9">Ploen Becks lab</strain>
    </source>
</reference>
<dbReference type="GO" id="GO:0000177">
    <property type="term" value="C:cytoplasmic exosome (RNase complex)"/>
    <property type="evidence" value="ECO:0007669"/>
    <property type="project" value="TreeGrafter"/>
</dbReference>
<evidence type="ECO:0000313" key="10">
    <source>
        <dbReference type="Proteomes" id="UP000663879"/>
    </source>
</evidence>
<dbReference type="GO" id="GO:0000467">
    <property type="term" value="P:exonucleolytic trimming to generate mature 3'-end of 5.8S rRNA from tricistronic rRNA transcript (SSU-rRNA, 5.8S rRNA, LSU-rRNA)"/>
    <property type="evidence" value="ECO:0007669"/>
    <property type="project" value="TreeGrafter"/>
</dbReference>
<dbReference type="InterPro" id="IPR027408">
    <property type="entry name" value="PNPase/RNase_PH_dom_sf"/>
</dbReference>
<evidence type="ECO:0000313" key="9">
    <source>
        <dbReference type="EMBL" id="CAF0767966.1"/>
    </source>
</evidence>
<protein>
    <recommendedName>
        <fullName evidence="6">Ribosomal RNA-processing protein 42</fullName>
    </recommendedName>
</protein>
<keyword evidence="5" id="KW-0271">Exosome</keyword>
<dbReference type="GO" id="GO:0034475">
    <property type="term" value="P:U4 snRNA 3'-end processing"/>
    <property type="evidence" value="ECO:0007669"/>
    <property type="project" value="TreeGrafter"/>
</dbReference>
<evidence type="ECO:0000259" key="8">
    <source>
        <dbReference type="Pfam" id="PF03725"/>
    </source>
</evidence>
<dbReference type="GO" id="GO:0005730">
    <property type="term" value="C:nucleolus"/>
    <property type="evidence" value="ECO:0007669"/>
    <property type="project" value="UniProtKB-SubCell"/>
</dbReference>
<dbReference type="GO" id="GO:0071035">
    <property type="term" value="P:nuclear polyadenylation-dependent rRNA catabolic process"/>
    <property type="evidence" value="ECO:0007669"/>
    <property type="project" value="TreeGrafter"/>
</dbReference>
<dbReference type="GO" id="GO:0034473">
    <property type="term" value="P:U1 snRNA 3'-end processing"/>
    <property type="evidence" value="ECO:0007669"/>
    <property type="project" value="TreeGrafter"/>
</dbReference>
<keyword evidence="10" id="KW-1185">Reference proteome</keyword>
<dbReference type="AlphaFoldDB" id="A0A813QHG7"/>
<dbReference type="CDD" id="cd11367">
    <property type="entry name" value="RNase_PH_RRP42"/>
    <property type="match status" value="1"/>
</dbReference>
<feature type="domain" description="Exoribonuclease phosphorolytic" evidence="7">
    <location>
        <begin position="32"/>
        <end position="165"/>
    </location>
</feature>
<accession>A0A813QHG7</accession>
<comment type="caution">
    <text evidence="9">The sequence shown here is derived from an EMBL/GenBank/DDBJ whole genome shotgun (WGS) entry which is preliminary data.</text>
</comment>
<dbReference type="GO" id="GO:0035925">
    <property type="term" value="F:mRNA 3'-UTR AU-rich region binding"/>
    <property type="evidence" value="ECO:0007669"/>
    <property type="project" value="TreeGrafter"/>
</dbReference>
<name>A0A813QHG7_9BILA</name>
<evidence type="ECO:0000256" key="1">
    <source>
        <dbReference type="ARBA" id="ARBA00004496"/>
    </source>
</evidence>
<dbReference type="GO" id="GO:0000176">
    <property type="term" value="C:nuclear exosome (RNase complex)"/>
    <property type="evidence" value="ECO:0007669"/>
    <property type="project" value="TreeGrafter"/>
</dbReference>
<dbReference type="GO" id="GO:0071028">
    <property type="term" value="P:nuclear mRNA surveillance"/>
    <property type="evidence" value="ECO:0007669"/>
    <property type="project" value="TreeGrafter"/>
</dbReference>
<dbReference type="InterPro" id="IPR050590">
    <property type="entry name" value="Exosome_comp_Rrp42_subfam"/>
</dbReference>
<keyword evidence="4" id="KW-0963">Cytoplasm</keyword>
<dbReference type="Proteomes" id="UP000663879">
    <property type="component" value="Unassembled WGS sequence"/>
</dbReference>
<dbReference type="Pfam" id="PF01138">
    <property type="entry name" value="RNase_PH"/>
    <property type="match status" value="1"/>
</dbReference>
<dbReference type="SUPFAM" id="SSF54211">
    <property type="entry name" value="Ribosomal protein S5 domain 2-like"/>
    <property type="match status" value="1"/>
</dbReference>
<dbReference type="InterPro" id="IPR015847">
    <property type="entry name" value="ExoRNase_PH_dom2"/>
</dbReference>
<evidence type="ECO:0000256" key="3">
    <source>
        <dbReference type="ARBA" id="ARBA00006678"/>
    </source>
</evidence>
<gene>
    <name evidence="9" type="ORF">OXX778_LOCUS4796</name>
</gene>
<dbReference type="Pfam" id="PF03725">
    <property type="entry name" value="RNase_PH_C"/>
    <property type="match status" value="1"/>
</dbReference>
<organism evidence="9 10">
    <name type="scientific">Brachionus calyciflorus</name>
    <dbReference type="NCBI Taxonomy" id="104777"/>
    <lineage>
        <taxon>Eukaryota</taxon>
        <taxon>Metazoa</taxon>
        <taxon>Spiralia</taxon>
        <taxon>Gnathifera</taxon>
        <taxon>Rotifera</taxon>
        <taxon>Eurotatoria</taxon>
        <taxon>Monogononta</taxon>
        <taxon>Pseudotrocha</taxon>
        <taxon>Ploima</taxon>
        <taxon>Brachionidae</taxon>
        <taxon>Brachionus</taxon>
    </lineage>
</organism>
<proteinExistence type="inferred from homology"/>
<evidence type="ECO:0000256" key="6">
    <source>
        <dbReference type="ARBA" id="ARBA00042523"/>
    </source>
</evidence>
<evidence type="ECO:0000256" key="2">
    <source>
        <dbReference type="ARBA" id="ARBA00004604"/>
    </source>
</evidence>
<dbReference type="GO" id="GO:0016075">
    <property type="term" value="P:rRNA catabolic process"/>
    <property type="evidence" value="ECO:0007669"/>
    <property type="project" value="TreeGrafter"/>
</dbReference>
<dbReference type="GO" id="GO:0071038">
    <property type="term" value="P:TRAMP-dependent tRNA surveillance pathway"/>
    <property type="evidence" value="ECO:0007669"/>
    <property type="project" value="TreeGrafter"/>
</dbReference>
<dbReference type="PANTHER" id="PTHR11097:SF8">
    <property type="entry name" value="EXOSOME COMPLEX COMPONENT RRP42"/>
    <property type="match status" value="1"/>
</dbReference>
<dbReference type="InterPro" id="IPR036345">
    <property type="entry name" value="ExoRNase_PH_dom2_sf"/>
</dbReference>
<sequence length="283" mass="31424">MSEAFLSEYEKIFLLHGVQDDLRLDGRAPNDYRPIRVEFENINNSYGSCQLILGDTKVVAAVKAELDTPDVCTPDMGKLDFFVDCSANAAPEFQGRGGEQIASQIVNILTNLFSSKNFDLTQLCVVPGKKCWHLYVDIVLLESSGNLYDACALATKLALSRARFPKLKIKSDDEGQVEIDFADDVDEVIQLNVESLPHSVSVCKIGNSYVVDSDLKEESVTKVRIMFGFDDKGNIRYTSKDGFGSLDPDSLYSIIDIAKNSSIKLQQFYTNAISTTNNEYYSS</sequence>
<comment type="similarity">
    <text evidence="3">Belongs to the RNase PH family.</text>
</comment>
<dbReference type="Gene3D" id="3.30.230.70">
    <property type="entry name" value="GHMP Kinase, N-terminal domain"/>
    <property type="match status" value="1"/>
</dbReference>
<dbReference type="SUPFAM" id="SSF55666">
    <property type="entry name" value="Ribonuclease PH domain 2-like"/>
    <property type="match status" value="1"/>
</dbReference>
<evidence type="ECO:0000256" key="4">
    <source>
        <dbReference type="ARBA" id="ARBA00022490"/>
    </source>
</evidence>
<dbReference type="InterPro" id="IPR001247">
    <property type="entry name" value="ExoRNase_PH_dom1"/>
</dbReference>
<dbReference type="GO" id="GO:0034476">
    <property type="term" value="P:U5 snRNA 3'-end processing"/>
    <property type="evidence" value="ECO:0007669"/>
    <property type="project" value="TreeGrafter"/>
</dbReference>
<comment type="subcellular location">
    <subcellularLocation>
        <location evidence="1">Cytoplasm</location>
    </subcellularLocation>
    <subcellularLocation>
        <location evidence="2">Nucleus</location>
        <location evidence="2">Nucleolus</location>
    </subcellularLocation>
</comment>
<dbReference type="EMBL" id="CAJNOC010000491">
    <property type="protein sequence ID" value="CAF0767966.1"/>
    <property type="molecule type" value="Genomic_DNA"/>
</dbReference>
<evidence type="ECO:0000259" key="7">
    <source>
        <dbReference type="Pfam" id="PF01138"/>
    </source>
</evidence>